<proteinExistence type="predicted"/>
<gene>
    <name evidence="1" type="ORF">OM076_02715</name>
</gene>
<evidence type="ECO:0000313" key="2">
    <source>
        <dbReference type="Proteomes" id="UP001149140"/>
    </source>
</evidence>
<comment type="caution">
    <text evidence="1">The sequence shown here is derived from an EMBL/GenBank/DDBJ whole genome shotgun (WGS) entry which is preliminary data.</text>
</comment>
<keyword evidence="2" id="KW-1185">Reference proteome</keyword>
<accession>A0A9X3RY15</accession>
<evidence type="ECO:0000313" key="1">
    <source>
        <dbReference type="EMBL" id="MDA0159165.1"/>
    </source>
</evidence>
<dbReference type="EMBL" id="JAPDOD010000002">
    <property type="protein sequence ID" value="MDA0159165.1"/>
    <property type="molecule type" value="Genomic_DNA"/>
</dbReference>
<reference evidence="1" key="1">
    <citation type="submission" date="2022-10" db="EMBL/GenBank/DDBJ databases">
        <title>The WGS of Solirubrobacter ginsenosidimutans DSM 21036.</title>
        <authorList>
            <person name="Jiang Z."/>
        </authorList>
    </citation>
    <scope>NUCLEOTIDE SEQUENCE</scope>
    <source>
        <strain evidence="1">DSM 21036</strain>
    </source>
</reference>
<dbReference type="AlphaFoldDB" id="A0A9X3RY15"/>
<name>A0A9X3RY15_9ACTN</name>
<sequence length="134" mass="14464">MLQSARGPLPNLAEYVAGEPIRGSWWGHPAGHEIFAVLNALMASGDVVATRLVEGRITLIHRRVWPALVRVADRFPVERLAAVDEVHTASGAHRTVEVPFPSWVPAEERASAGLLTVDEALAQLPSCLTTNSGR</sequence>
<organism evidence="1 2">
    <name type="scientific">Solirubrobacter ginsenosidimutans</name>
    <dbReference type="NCBI Taxonomy" id="490573"/>
    <lineage>
        <taxon>Bacteria</taxon>
        <taxon>Bacillati</taxon>
        <taxon>Actinomycetota</taxon>
        <taxon>Thermoleophilia</taxon>
        <taxon>Solirubrobacterales</taxon>
        <taxon>Solirubrobacteraceae</taxon>
        <taxon>Solirubrobacter</taxon>
    </lineage>
</organism>
<protein>
    <submittedName>
        <fullName evidence="1">Uncharacterized protein</fullName>
    </submittedName>
</protein>
<dbReference type="Proteomes" id="UP001149140">
    <property type="component" value="Unassembled WGS sequence"/>
</dbReference>